<proteinExistence type="predicted"/>
<evidence type="ECO:0000313" key="1">
    <source>
        <dbReference type="EMBL" id="CAD8129475.1"/>
    </source>
</evidence>
<keyword evidence="2" id="KW-1185">Reference proteome</keyword>
<comment type="caution">
    <text evidence="1">The sequence shown here is derived from an EMBL/GenBank/DDBJ whole genome shotgun (WGS) entry which is preliminary data.</text>
</comment>
<accession>A0A8S1RRD7</accession>
<sequence>MELKQIRQNSKVDLILDYHKYPLAKNLGVSKDHGSYYFFLENFFCSIFSTLWLENAVQCDY</sequence>
<dbReference type="Proteomes" id="UP000692954">
    <property type="component" value="Unassembled WGS sequence"/>
</dbReference>
<protein>
    <submittedName>
        <fullName evidence="1">Uncharacterized protein</fullName>
    </submittedName>
</protein>
<gene>
    <name evidence="1" type="ORF">PSON_ATCC_30995.1.T2250008</name>
</gene>
<evidence type="ECO:0000313" key="2">
    <source>
        <dbReference type="Proteomes" id="UP000692954"/>
    </source>
</evidence>
<dbReference type="AlphaFoldDB" id="A0A8S1RRD7"/>
<dbReference type="EMBL" id="CAJJDN010000225">
    <property type="protein sequence ID" value="CAD8129475.1"/>
    <property type="molecule type" value="Genomic_DNA"/>
</dbReference>
<name>A0A8S1RRD7_9CILI</name>
<organism evidence="1 2">
    <name type="scientific">Paramecium sonneborni</name>
    <dbReference type="NCBI Taxonomy" id="65129"/>
    <lineage>
        <taxon>Eukaryota</taxon>
        <taxon>Sar</taxon>
        <taxon>Alveolata</taxon>
        <taxon>Ciliophora</taxon>
        <taxon>Intramacronucleata</taxon>
        <taxon>Oligohymenophorea</taxon>
        <taxon>Peniculida</taxon>
        <taxon>Parameciidae</taxon>
        <taxon>Paramecium</taxon>
    </lineage>
</organism>
<reference evidence="1" key="1">
    <citation type="submission" date="2021-01" db="EMBL/GenBank/DDBJ databases">
        <authorList>
            <consortium name="Genoscope - CEA"/>
            <person name="William W."/>
        </authorList>
    </citation>
    <scope>NUCLEOTIDE SEQUENCE</scope>
</reference>